<dbReference type="CDD" id="cd04647">
    <property type="entry name" value="LbH_MAT_like"/>
    <property type="match status" value="1"/>
</dbReference>
<gene>
    <name evidence="4" type="ORF">PRVXH_000984</name>
</gene>
<feature type="transmembrane region" description="Helical" evidence="3">
    <location>
        <begin position="21"/>
        <end position="46"/>
    </location>
</feature>
<dbReference type="Pfam" id="PF00132">
    <property type="entry name" value="Hexapep"/>
    <property type="match status" value="1"/>
</dbReference>
<dbReference type="GO" id="GO:0008374">
    <property type="term" value="F:O-acyltransferase activity"/>
    <property type="evidence" value="ECO:0007669"/>
    <property type="project" value="TreeGrafter"/>
</dbReference>
<keyword evidence="3" id="KW-1133">Transmembrane helix</keyword>
<keyword evidence="3" id="KW-0812">Transmembrane</keyword>
<accession>A0AAU8HW96</accession>
<dbReference type="InterPro" id="IPR011004">
    <property type="entry name" value="Trimer_LpxA-like_sf"/>
</dbReference>
<proteinExistence type="inferred from homology"/>
<keyword evidence="2 4" id="KW-0808">Transferase</keyword>
<reference evidence="4" key="1">
    <citation type="journal article" date="2018" name="Antonie Van Leeuwenhoek">
        <title>Proteinivorax hydrogeniformans sp. nov., an anaerobic, haloalkaliphilic bacterium fermenting proteinaceous compounds with high hydrogen production.</title>
        <authorList>
            <person name="Boltyanskaya Y."/>
            <person name="Detkova E."/>
            <person name="Pimenov N."/>
            <person name="Kevbrin V."/>
        </authorList>
    </citation>
    <scope>NUCLEOTIDE SEQUENCE</scope>
    <source>
        <strain evidence="4">Z-710</strain>
    </source>
</reference>
<reference evidence="4" key="2">
    <citation type="submission" date="2024-06" db="EMBL/GenBank/DDBJ databases">
        <authorList>
            <person name="Petrova K.O."/>
            <person name="Toshchakov S.V."/>
            <person name="Boltjanskaja Y.V."/>
            <person name="Kevbrin V.V."/>
        </authorList>
    </citation>
    <scope>NUCLEOTIDE SEQUENCE</scope>
    <source>
        <strain evidence="4">Z-710</strain>
    </source>
</reference>
<evidence type="ECO:0000256" key="3">
    <source>
        <dbReference type="SAM" id="Phobius"/>
    </source>
</evidence>
<dbReference type="EMBL" id="CP159485">
    <property type="protein sequence ID" value="XCI29653.1"/>
    <property type="molecule type" value="Genomic_DNA"/>
</dbReference>
<comment type="similarity">
    <text evidence="1">Belongs to the transferase hexapeptide repeat family.</text>
</comment>
<evidence type="ECO:0000256" key="2">
    <source>
        <dbReference type="ARBA" id="ARBA00022679"/>
    </source>
</evidence>
<dbReference type="AlphaFoldDB" id="A0AAU8HW96"/>
<dbReference type="EC" id="2.3.1.-" evidence="4"/>
<dbReference type="PANTHER" id="PTHR23416:SF23">
    <property type="entry name" value="ACETYLTRANSFERASE C18B11.09C-RELATED"/>
    <property type="match status" value="1"/>
</dbReference>
<dbReference type="InterPro" id="IPR001451">
    <property type="entry name" value="Hexapep"/>
</dbReference>
<dbReference type="InterPro" id="IPR051159">
    <property type="entry name" value="Hexapeptide_acetyltransf"/>
</dbReference>
<protein>
    <submittedName>
        <fullName evidence="4">Acyltransferase</fullName>
        <ecNumber evidence="4">2.3.1.-</ecNumber>
    </submittedName>
</protein>
<dbReference type="PANTHER" id="PTHR23416">
    <property type="entry name" value="SIALIC ACID SYNTHASE-RELATED"/>
    <property type="match status" value="1"/>
</dbReference>
<dbReference type="Gene3D" id="2.160.10.10">
    <property type="entry name" value="Hexapeptide repeat proteins"/>
    <property type="match status" value="1"/>
</dbReference>
<name>A0AAU8HW96_9FIRM</name>
<keyword evidence="4" id="KW-0012">Acyltransferase</keyword>
<organism evidence="4">
    <name type="scientific">Proteinivorax hydrogeniformans</name>
    <dbReference type="NCBI Taxonomy" id="1826727"/>
    <lineage>
        <taxon>Bacteria</taxon>
        <taxon>Bacillati</taxon>
        <taxon>Bacillota</taxon>
        <taxon>Clostridia</taxon>
        <taxon>Eubacteriales</taxon>
        <taxon>Proteinivoracaceae</taxon>
        <taxon>Proteinivorax</taxon>
    </lineage>
</organism>
<dbReference type="SUPFAM" id="SSF51161">
    <property type="entry name" value="Trimeric LpxA-like enzymes"/>
    <property type="match status" value="1"/>
</dbReference>
<evidence type="ECO:0000256" key="1">
    <source>
        <dbReference type="ARBA" id="ARBA00007274"/>
    </source>
</evidence>
<evidence type="ECO:0000313" key="4">
    <source>
        <dbReference type="EMBL" id="XCI29653.1"/>
    </source>
</evidence>
<sequence length="236" mass="26146">MSRLKTGDRETKRNKYINRRKVFRMLINHPVILVNLFYSMILRVFLGLNPFKPLQLVVDWRSRVKRKGNAKVNINGQLFVGGRYITNLSSSSANVVVFPGGQLEINGRVKLGPGVQIVVAKGGKLVINDCTYITADAKIFCSSEIIIGRNTAISWGTSIIDSDFHKLFYKGKKDFPEKIKIGDHVWIGCNSTILKGTTIEDNSVIAAGATITKDVPSNVLVAGNPAKVVKKDVMWI</sequence>
<dbReference type="RefSeq" id="WP_353894201.1">
    <property type="nucleotide sequence ID" value="NZ_CP159485.1"/>
</dbReference>
<keyword evidence="3" id="KW-0472">Membrane</keyword>